<reference evidence="2 3" key="1">
    <citation type="submission" date="2016-07" db="EMBL/GenBank/DDBJ databases">
        <title>Detection of Helicobacter winghamensis from caecal content of red fox (Vulpes vulpes).</title>
        <authorList>
            <person name="Zanoni R.G."/>
            <person name="Florio D."/>
            <person name="Caffara M."/>
            <person name="Renzi M."/>
            <person name="Parisi A."/>
            <person name="Pasquali F."/>
            <person name="Manfreda G."/>
        </authorList>
    </citation>
    <scope>NUCLEOTIDE SEQUENCE [LARGE SCALE GENOMIC DNA]</scope>
    <source>
        <strain evidence="2 3">295_13</strain>
    </source>
</reference>
<dbReference type="RefSeq" id="WP_101313222.1">
    <property type="nucleotide sequence ID" value="NZ_MBPJ01000011.1"/>
</dbReference>
<name>A0A2N3PHX8_9HELI</name>
<keyword evidence="3" id="KW-1185">Reference proteome</keyword>
<sequence>MPPPPRKPTTKDLNKLINALKLDFNKQEKHLQKELQERGIQKEIAIYLYLNDFIHKTKHYTPNNIKENIAFKNLYEYFTKLEYGHCGQKPHALFWLLEHFGLESRVVSYSDILGWSHGFLEVKTHNQWQILDPTFNVFFNIGTEDIIQDPYCKRKILSLYSNEFYTDSTQDYEDFVQTIINTNTHTTFKYNREWFMFMGFYPFVAPILTFNLRKPESKNLYDIRQDSRYQFV</sequence>
<dbReference type="Proteomes" id="UP000233350">
    <property type="component" value="Unassembled WGS sequence"/>
</dbReference>
<comment type="caution">
    <text evidence="2">The sequence shown here is derived from an EMBL/GenBank/DDBJ whole genome shotgun (WGS) entry which is preliminary data.</text>
</comment>
<accession>A0A2N3PHX8</accession>
<organism evidence="2 3">
    <name type="scientific">Helicobacter winghamensis</name>
    <dbReference type="NCBI Taxonomy" id="157268"/>
    <lineage>
        <taxon>Bacteria</taxon>
        <taxon>Pseudomonadati</taxon>
        <taxon>Campylobacterota</taxon>
        <taxon>Epsilonproteobacteria</taxon>
        <taxon>Campylobacterales</taxon>
        <taxon>Helicobacteraceae</taxon>
        <taxon>Helicobacter</taxon>
    </lineage>
</organism>
<dbReference type="AlphaFoldDB" id="A0A2N3PHX8"/>
<gene>
    <name evidence="2" type="ORF">BCM31_00490</name>
</gene>
<evidence type="ECO:0000313" key="2">
    <source>
        <dbReference type="EMBL" id="PKT80148.1"/>
    </source>
</evidence>
<feature type="transmembrane region" description="Helical" evidence="1">
    <location>
        <begin position="194"/>
        <end position="212"/>
    </location>
</feature>
<evidence type="ECO:0000313" key="3">
    <source>
        <dbReference type="Proteomes" id="UP000233350"/>
    </source>
</evidence>
<keyword evidence="1" id="KW-0812">Transmembrane</keyword>
<dbReference type="EMBL" id="MBPK01000044">
    <property type="protein sequence ID" value="PKT80148.1"/>
    <property type="molecule type" value="Genomic_DNA"/>
</dbReference>
<evidence type="ECO:0000256" key="1">
    <source>
        <dbReference type="SAM" id="Phobius"/>
    </source>
</evidence>
<dbReference type="OrthoDB" id="5322503at2"/>
<evidence type="ECO:0008006" key="4">
    <source>
        <dbReference type="Google" id="ProtNLM"/>
    </source>
</evidence>
<keyword evidence="1" id="KW-0472">Membrane</keyword>
<dbReference type="InterPro" id="IPR038765">
    <property type="entry name" value="Papain-like_cys_pep_sf"/>
</dbReference>
<keyword evidence="1" id="KW-1133">Transmembrane helix</keyword>
<proteinExistence type="predicted"/>
<dbReference type="STRING" id="556267.HWAG_00388"/>
<protein>
    <recommendedName>
        <fullName evidence="4">Transglutaminase-like domain-containing protein</fullName>
    </recommendedName>
</protein>
<dbReference type="SUPFAM" id="SSF54001">
    <property type="entry name" value="Cysteine proteinases"/>
    <property type="match status" value="1"/>
</dbReference>